<evidence type="ECO:0000259" key="1">
    <source>
        <dbReference type="Pfam" id="PF03241"/>
    </source>
</evidence>
<protein>
    <recommendedName>
        <fullName evidence="1">HpaB/PvcC/4-BUDH C-terminal domain-containing protein</fullName>
    </recommendedName>
</protein>
<accession>X1BKW8</accession>
<dbReference type="Gene3D" id="1.20.140.10">
    <property type="entry name" value="Butyryl-CoA Dehydrogenase, subunit A, domain 3"/>
    <property type="match status" value="1"/>
</dbReference>
<dbReference type="InterPro" id="IPR036250">
    <property type="entry name" value="AcylCo_DH-like_C"/>
</dbReference>
<evidence type="ECO:0000313" key="2">
    <source>
        <dbReference type="EMBL" id="GAG84718.1"/>
    </source>
</evidence>
<reference evidence="2" key="1">
    <citation type="journal article" date="2014" name="Front. Microbiol.">
        <title>High frequency of phylogenetically diverse reductive dehalogenase-homologous genes in deep subseafloor sedimentary metagenomes.</title>
        <authorList>
            <person name="Kawai M."/>
            <person name="Futagami T."/>
            <person name="Toyoda A."/>
            <person name="Takaki Y."/>
            <person name="Nishi S."/>
            <person name="Hori S."/>
            <person name="Arai W."/>
            <person name="Tsubouchi T."/>
            <person name="Morono Y."/>
            <person name="Uchiyama I."/>
            <person name="Ito T."/>
            <person name="Fujiyama A."/>
            <person name="Inagaki F."/>
            <person name="Takami H."/>
        </authorList>
    </citation>
    <scope>NUCLEOTIDE SEQUENCE</scope>
    <source>
        <strain evidence="2">Expedition CK06-06</strain>
    </source>
</reference>
<comment type="caution">
    <text evidence="2">The sequence shown here is derived from an EMBL/GenBank/DDBJ whole genome shotgun (WGS) entry which is preliminary data.</text>
</comment>
<dbReference type="AlphaFoldDB" id="X1BKW8"/>
<dbReference type="EMBL" id="BART01010071">
    <property type="protein sequence ID" value="GAG84718.1"/>
    <property type="molecule type" value="Genomic_DNA"/>
</dbReference>
<dbReference type="PANTHER" id="PTHR36117:SF3">
    <property type="entry name" value="4-HYDROXYPHENYLACETATE 3-MONOOXYGENASE-RELATED"/>
    <property type="match status" value="1"/>
</dbReference>
<sequence length="196" mass="21152">HKLAELIMVTELGYAAGYTASDLGKSEVYVPGVGSIPYGPGSYIPNSIYANVGRCLTGENVFREAEIITDISGGIPATFPHEGDFVNPKLSEALNKYIMRNPKIAPENAAQLWRYVGDMLCSASGGIALVGGYHGGGSPVMEQIAITTQYDIEARKDMVKKIAGIDDKLNKKRLKLNQANGSKMMVQRVDEVVSKK</sequence>
<dbReference type="Pfam" id="PF03241">
    <property type="entry name" value="HpaB"/>
    <property type="match status" value="1"/>
</dbReference>
<dbReference type="PANTHER" id="PTHR36117">
    <property type="entry name" value="4-HYDROXYPHENYLACETATE 3-MONOOXYGENASE-RELATED"/>
    <property type="match status" value="1"/>
</dbReference>
<feature type="non-terminal residue" evidence="2">
    <location>
        <position position="1"/>
    </location>
</feature>
<name>X1BKW8_9ZZZZ</name>
<feature type="domain" description="HpaB/PvcC/4-BUDH C-terminal" evidence="1">
    <location>
        <begin position="2"/>
        <end position="164"/>
    </location>
</feature>
<proteinExistence type="predicted"/>
<gene>
    <name evidence="2" type="ORF">S01H4_22079</name>
</gene>
<dbReference type="GO" id="GO:0016627">
    <property type="term" value="F:oxidoreductase activity, acting on the CH-CH group of donors"/>
    <property type="evidence" value="ECO:0007669"/>
    <property type="project" value="InterPro"/>
</dbReference>
<dbReference type="InterPro" id="IPR024719">
    <property type="entry name" value="HpaB/PvcC/4-BUDH_C"/>
</dbReference>
<dbReference type="SUPFAM" id="SSF47203">
    <property type="entry name" value="Acyl-CoA dehydrogenase C-terminal domain-like"/>
    <property type="match status" value="1"/>
</dbReference>
<dbReference type="InterPro" id="IPR004925">
    <property type="entry name" value="HpaB/PvcC/4-BUDH"/>
</dbReference>
<organism evidence="2">
    <name type="scientific">marine sediment metagenome</name>
    <dbReference type="NCBI Taxonomy" id="412755"/>
    <lineage>
        <taxon>unclassified sequences</taxon>
        <taxon>metagenomes</taxon>
        <taxon>ecological metagenomes</taxon>
    </lineage>
</organism>